<evidence type="ECO:0000313" key="2">
    <source>
        <dbReference type="Proteomes" id="UP001055879"/>
    </source>
</evidence>
<protein>
    <submittedName>
        <fullName evidence="1">Uncharacterized protein</fullName>
    </submittedName>
</protein>
<proteinExistence type="predicted"/>
<reference evidence="2" key="1">
    <citation type="journal article" date="2022" name="Mol. Ecol. Resour.">
        <title>The genomes of chicory, endive, great burdock and yacon provide insights into Asteraceae palaeo-polyploidization history and plant inulin production.</title>
        <authorList>
            <person name="Fan W."/>
            <person name="Wang S."/>
            <person name="Wang H."/>
            <person name="Wang A."/>
            <person name="Jiang F."/>
            <person name="Liu H."/>
            <person name="Zhao H."/>
            <person name="Xu D."/>
            <person name="Zhang Y."/>
        </authorList>
    </citation>
    <scope>NUCLEOTIDE SEQUENCE [LARGE SCALE GENOMIC DNA]</scope>
    <source>
        <strain evidence="2">cv. Niubang</strain>
    </source>
</reference>
<organism evidence="1 2">
    <name type="scientific">Arctium lappa</name>
    <name type="common">Greater burdock</name>
    <name type="synonym">Lappa major</name>
    <dbReference type="NCBI Taxonomy" id="4217"/>
    <lineage>
        <taxon>Eukaryota</taxon>
        <taxon>Viridiplantae</taxon>
        <taxon>Streptophyta</taxon>
        <taxon>Embryophyta</taxon>
        <taxon>Tracheophyta</taxon>
        <taxon>Spermatophyta</taxon>
        <taxon>Magnoliopsida</taxon>
        <taxon>eudicotyledons</taxon>
        <taxon>Gunneridae</taxon>
        <taxon>Pentapetalae</taxon>
        <taxon>asterids</taxon>
        <taxon>campanulids</taxon>
        <taxon>Asterales</taxon>
        <taxon>Asteraceae</taxon>
        <taxon>Carduoideae</taxon>
        <taxon>Cardueae</taxon>
        <taxon>Arctiinae</taxon>
        <taxon>Arctium</taxon>
    </lineage>
</organism>
<accession>A0ACB9DPF2</accession>
<reference evidence="1 2" key="2">
    <citation type="journal article" date="2022" name="Mol. Ecol. Resour.">
        <title>The genomes of chicory, endive, great burdock and yacon provide insights into Asteraceae paleo-polyploidization history and plant inulin production.</title>
        <authorList>
            <person name="Fan W."/>
            <person name="Wang S."/>
            <person name="Wang H."/>
            <person name="Wang A."/>
            <person name="Jiang F."/>
            <person name="Liu H."/>
            <person name="Zhao H."/>
            <person name="Xu D."/>
            <person name="Zhang Y."/>
        </authorList>
    </citation>
    <scope>NUCLEOTIDE SEQUENCE [LARGE SCALE GENOMIC DNA]</scope>
    <source>
        <strain evidence="2">cv. Niubang</strain>
    </source>
</reference>
<dbReference type="EMBL" id="CM042049">
    <property type="protein sequence ID" value="KAI3748326.1"/>
    <property type="molecule type" value="Genomic_DNA"/>
</dbReference>
<evidence type="ECO:0000313" key="1">
    <source>
        <dbReference type="EMBL" id="KAI3748326.1"/>
    </source>
</evidence>
<dbReference type="Proteomes" id="UP001055879">
    <property type="component" value="Linkage Group LG03"/>
</dbReference>
<sequence>MQLYGSWLSRYYVGDCLTSFFAKKKWIVKELTEDYVGPKVTDDCEDFDTDSFSGNNVRPPCSSQVNAIQNPSKDKSKITFYFGSGSQAKMGNHSFPSLLTEPTSKKSILEVSSSIFPLKCTTHLTKEQKVESEKPIPTTLLVDQNHPPPQSDMTNATLPLSLLPKVMTNFSDGDLPIPQGTSTTTTPSPTILPHIGSPPPKTPTSSPSQNNMFCMKNSMHMSDFLVDPNPTALPLATDHVSTPSMLCTFNATLDSTFDIGPTSKTEGTINRKRISIKDKARSVNGKNLKSDPTATETEAGSKEKVTETEYSYPNEPEADPIHRARLYQ</sequence>
<name>A0ACB9DPF2_ARCLA</name>
<keyword evidence="2" id="KW-1185">Reference proteome</keyword>
<comment type="caution">
    <text evidence="1">The sequence shown here is derived from an EMBL/GenBank/DDBJ whole genome shotgun (WGS) entry which is preliminary data.</text>
</comment>
<gene>
    <name evidence="1" type="ORF">L6452_11327</name>
</gene>